<gene>
    <name evidence="1" type="ORF">L6452_05088</name>
</gene>
<keyword evidence="2" id="KW-1185">Reference proteome</keyword>
<reference evidence="1 2" key="2">
    <citation type="journal article" date="2022" name="Mol. Ecol. Resour.">
        <title>The genomes of chicory, endive, great burdock and yacon provide insights into Asteraceae paleo-polyploidization history and plant inulin production.</title>
        <authorList>
            <person name="Fan W."/>
            <person name="Wang S."/>
            <person name="Wang H."/>
            <person name="Wang A."/>
            <person name="Jiang F."/>
            <person name="Liu H."/>
            <person name="Zhao H."/>
            <person name="Xu D."/>
            <person name="Zhang Y."/>
        </authorList>
    </citation>
    <scope>NUCLEOTIDE SEQUENCE [LARGE SCALE GENOMIC DNA]</scope>
    <source>
        <strain evidence="2">cv. Niubang</strain>
    </source>
</reference>
<dbReference type="Proteomes" id="UP001055879">
    <property type="component" value="Linkage Group LG02"/>
</dbReference>
<protein>
    <submittedName>
        <fullName evidence="1">Uncharacterized protein</fullName>
    </submittedName>
</protein>
<proteinExistence type="predicted"/>
<accession>A0ACB9EG21</accession>
<evidence type="ECO:0000313" key="1">
    <source>
        <dbReference type="EMBL" id="KAI3757548.1"/>
    </source>
</evidence>
<sequence length="74" mass="7980">MDGDLFAPHLYHNFGLADPPKYNGVGSYFHEDDKAVAAEIGVCCFLGVSNWSYPVTVLGEIMHGTGIRGFSISS</sequence>
<organism evidence="1 2">
    <name type="scientific">Arctium lappa</name>
    <name type="common">Greater burdock</name>
    <name type="synonym">Lappa major</name>
    <dbReference type="NCBI Taxonomy" id="4217"/>
    <lineage>
        <taxon>Eukaryota</taxon>
        <taxon>Viridiplantae</taxon>
        <taxon>Streptophyta</taxon>
        <taxon>Embryophyta</taxon>
        <taxon>Tracheophyta</taxon>
        <taxon>Spermatophyta</taxon>
        <taxon>Magnoliopsida</taxon>
        <taxon>eudicotyledons</taxon>
        <taxon>Gunneridae</taxon>
        <taxon>Pentapetalae</taxon>
        <taxon>asterids</taxon>
        <taxon>campanulids</taxon>
        <taxon>Asterales</taxon>
        <taxon>Asteraceae</taxon>
        <taxon>Carduoideae</taxon>
        <taxon>Cardueae</taxon>
        <taxon>Arctiinae</taxon>
        <taxon>Arctium</taxon>
    </lineage>
</organism>
<dbReference type="EMBL" id="CM042048">
    <property type="protein sequence ID" value="KAI3757548.1"/>
    <property type="molecule type" value="Genomic_DNA"/>
</dbReference>
<reference evidence="2" key="1">
    <citation type="journal article" date="2022" name="Mol. Ecol. Resour.">
        <title>The genomes of chicory, endive, great burdock and yacon provide insights into Asteraceae palaeo-polyploidization history and plant inulin production.</title>
        <authorList>
            <person name="Fan W."/>
            <person name="Wang S."/>
            <person name="Wang H."/>
            <person name="Wang A."/>
            <person name="Jiang F."/>
            <person name="Liu H."/>
            <person name="Zhao H."/>
            <person name="Xu D."/>
            <person name="Zhang Y."/>
        </authorList>
    </citation>
    <scope>NUCLEOTIDE SEQUENCE [LARGE SCALE GENOMIC DNA]</scope>
    <source>
        <strain evidence="2">cv. Niubang</strain>
    </source>
</reference>
<name>A0ACB9EG21_ARCLA</name>
<comment type="caution">
    <text evidence="1">The sequence shown here is derived from an EMBL/GenBank/DDBJ whole genome shotgun (WGS) entry which is preliminary data.</text>
</comment>
<evidence type="ECO:0000313" key="2">
    <source>
        <dbReference type="Proteomes" id="UP001055879"/>
    </source>
</evidence>